<evidence type="ECO:0000313" key="1">
    <source>
        <dbReference type="EMBL" id="KKN96065.1"/>
    </source>
</evidence>
<dbReference type="EMBL" id="LAZR01000066">
    <property type="protein sequence ID" value="KKN96065.1"/>
    <property type="molecule type" value="Genomic_DNA"/>
</dbReference>
<dbReference type="AlphaFoldDB" id="A0A0F9USI1"/>
<name>A0A0F9USI1_9ZZZZ</name>
<protein>
    <recommendedName>
        <fullName evidence="2">Twin-arginine translocation signal domain-containing protein</fullName>
    </recommendedName>
</protein>
<dbReference type="PROSITE" id="PS51318">
    <property type="entry name" value="TAT"/>
    <property type="match status" value="1"/>
</dbReference>
<dbReference type="NCBIfam" id="TIGR01409">
    <property type="entry name" value="TAT_signal_seq"/>
    <property type="match status" value="1"/>
</dbReference>
<dbReference type="InterPro" id="IPR006311">
    <property type="entry name" value="TAT_signal"/>
</dbReference>
<dbReference type="InterPro" id="IPR019546">
    <property type="entry name" value="TAT_signal_bac_arc"/>
</dbReference>
<reference evidence="1" key="1">
    <citation type="journal article" date="2015" name="Nature">
        <title>Complex archaea that bridge the gap between prokaryotes and eukaryotes.</title>
        <authorList>
            <person name="Spang A."/>
            <person name="Saw J.H."/>
            <person name="Jorgensen S.L."/>
            <person name="Zaremba-Niedzwiedzka K."/>
            <person name="Martijn J."/>
            <person name="Lind A.E."/>
            <person name="van Eijk R."/>
            <person name="Schleper C."/>
            <person name="Guy L."/>
            <person name="Ettema T.J."/>
        </authorList>
    </citation>
    <scope>NUCLEOTIDE SEQUENCE</scope>
</reference>
<proteinExistence type="predicted"/>
<sequence>MISALSRRSFLKLSGSAVAAGALGLGVYSPQTRAASISLAQLLTVDPLTLEYKIFSPCCYFCPDYLVVSHYQPVVLCEVIKGGGDTAVGGGLSIGSPLSAGVDSNDYTTTHVRLWQIPDWAVNVAMAGQGCKMCGVNKAKSASFRSITSVGSCGGLANPAIAQAVSGLNSAIPSCFPRLLYTTEVDPTWNTGCRDWGMIPPTELECSALGSAVSSMFGLERCIGSNWGPLYPRQMATQNDSPVINAGIAAYRALHVARNAIGSLPFDTTIAVGKLQQTTPHLTVGLRAGSLGLDTQMRLGNVSIDHTYTFVWWVPVVCCKKYEEIFGFCAPQIPC</sequence>
<comment type="caution">
    <text evidence="1">The sequence shown here is derived from an EMBL/GenBank/DDBJ whole genome shotgun (WGS) entry which is preliminary data.</text>
</comment>
<organism evidence="1">
    <name type="scientific">marine sediment metagenome</name>
    <dbReference type="NCBI Taxonomy" id="412755"/>
    <lineage>
        <taxon>unclassified sequences</taxon>
        <taxon>metagenomes</taxon>
        <taxon>ecological metagenomes</taxon>
    </lineage>
</organism>
<accession>A0A0F9USI1</accession>
<gene>
    <name evidence="1" type="ORF">LCGC14_0169940</name>
</gene>
<evidence type="ECO:0008006" key="2">
    <source>
        <dbReference type="Google" id="ProtNLM"/>
    </source>
</evidence>